<evidence type="ECO:0000313" key="8">
    <source>
        <dbReference type="EMBL" id="MCA9379457.1"/>
    </source>
</evidence>
<reference evidence="8" key="2">
    <citation type="journal article" date="2021" name="Microbiome">
        <title>Successional dynamics and alternative stable states in a saline activated sludge microbial community over 9 years.</title>
        <authorList>
            <person name="Wang Y."/>
            <person name="Ye J."/>
            <person name="Ju F."/>
            <person name="Liu L."/>
            <person name="Boyd J.A."/>
            <person name="Deng Y."/>
            <person name="Parks D.H."/>
            <person name="Jiang X."/>
            <person name="Yin X."/>
            <person name="Woodcroft B.J."/>
            <person name="Tyson G.W."/>
            <person name="Hugenholtz P."/>
            <person name="Polz M.F."/>
            <person name="Zhang T."/>
        </authorList>
    </citation>
    <scope>NUCLEOTIDE SEQUENCE</scope>
    <source>
        <strain evidence="8">HKST-UBA12</strain>
    </source>
</reference>
<dbReference type="GO" id="GO:0006006">
    <property type="term" value="P:glucose metabolic process"/>
    <property type="evidence" value="ECO:0007669"/>
    <property type="project" value="UniProtKB-KW"/>
</dbReference>
<evidence type="ECO:0000313" key="9">
    <source>
        <dbReference type="Proteomes" id="UP000760819"/>
    </source>
</evidence>
<dbReference type="InterPro" id="IPR036291">
    <property type="entry name" value="NAD(P)-bd_dom_sf"/>
</dbReference>
<dbReference type="Pfam" id="PF00479">
    <property type="entry name" value="G6PD_N"/>
    <property type="match status" value="1"/>
</dbReference>
<organism evidence="8 9">
    <name type="scientific">Candidatus Dojkabacteria bacterium</name>
    <dbReference type="NCBI Taxonomy" id="2099670"/>
    <lineage>
        <taxon>Bacteria</taxon>
        <taxon>Candidatus Dojkabacteria</taxon>
    </lineage>
</organism>
<dbReference type="InterPro" id="IPR001282">
    <property type="entry name" value="G6P_DH"/>
</dbReference>
<evidence type="ECO:0000256" key="1">
    <source>
        <dbReference type="ARBA" id="ARBA00004937"/>
    </source>
</evidence>
<name>A0A955KZ30_9BACT</name>
<dbReference type="SUPFAM" id="SSF55347">
    <property type="entry name" value="Glyceraldehyde-3-phosphate dehydrogenase-like, C-terminal domain"/>
    <property type="match status" value="1"/>
</dbReference>
<dbReference type="PANTHER" id="PTHR23429:SF0">
    <property type="entry name" value="GLUCOSE-6-PHOSPHATE 1-DEHYDROGENASE"/>
    <property type="match status" value="1"/>
</dbReference>
<keyword evidence="3" id="KW-0521">NADP</keyword>
<keyword evidence="5" id="KW-0119">Carbohydrate metabolism</keyword>
<dbReference type="Pfam" id="PF02781">
    <property type="entry name" value="G6PD_C"/>
    <property type="match status" value="1"/>
</dbReference>
<feature type="non-terminal residue" evidence="8">
    <location>
        <position position="305"/>
    </location>
</feature>
<evidence type="ECO:0000256" key="4">
    <source>
        <dbReference type="ARBA" id="ARBA00023002"/>
    </source>
</evidence>
<evidence type="ECO:0000256" key="2">
    <source>
        <dbReference type="ARBA" id="ARBA00022526"/>
    </source>
</evidence>
<dbReference type="EMBL" id="JAGQLI010000192">
    <property type="protein sequence ID" value="MCA9379457.1"/>
    <property type="molecule type" value="Genomic_DNA"/>
</dbReference>
<protein>
    <recommendedName>
        <fullName evidence="10">Glucose-6-phosphate dehydrogenase</fullName>
    </recommendedName>
</protein>
<keyword evidence="2" id="KW-0313">Glucose metabolism</keyword>
<feature type="domain" description="Glucose-6-phosphate dehydrogenase C-terminal" evidence="7">
    <location>
        <begin position="215"/>
        <end position="270"/>
    </location>
</feature>
<dbReference type="Gene3D" id="3.40.50.720">
    <property type="entry name" value="NAD(P)-binding Rossmann-like Domain"/>
    <property type="match status" value="1"/>
</dbReference>
<dbReference type="InterPro" id="IPR022674">
    <property type="entry name" value="G6P_DH_NAD-bd"/>
</dbReference>
<accession>A0A955KZ30</accession>
<feature type="domain" description="Glucose-6-phosphate dehydrogenase NAD-binding" evidence="6">
    <location>
        <begin position="31"/>
        <end position="201"/>
    </location>
</feature>
<comment type="pathway">
    <text evidence="1">Carbohydrate degradation; pentose phosphate pathway; D-ribulose 5-phosphate from D-glucose 6-phosphate (oxidative stage): step 1/3.</text>
</comment>
<reference evidence="8" key="1">
    <citation type="submission" date="2020-04" db="EMBL/GenBank/DDBJ databases">
        <authorList>
            <person name="Zhang T."/>
        </authorList>
    </citation>
    <scope>NUCLEOTIDE SEQUENCE</scope>
    <source>
        <strain evidence="8">HKST-UBA12</strain>
    </source>
</reference>
<evidence type="ECO:0008006" key="10">
    <source>
        <dbReference type="Google" id="ProtNLM"/>
    </source>
</evidence>
<dbReference type="GO" id="GO:0009051">
    <property type="term" value="P:pentose-phosphate shunt, oxidative branch"/>
    <property type="evidence" value="ECO:0007669"/>
    <property type="project" value="TreeGrafter"/>
</dbReference>
<dbReference type="AlphaFoldDB" id="A0A955KZ30"/>
<evidence type="ECO:0000259" key="7">
    <source>
        <dbReference type="Pfam" id="PF02781"/>
    </source>
</evidence>
<evidence type="ECO:0000256" key="3">
    <source>
        <dbReference type="ARBA" id="ARBA00022857"/>
    </source>
</evidence>
<dbReference type="InterPro" id="IPR022675">
    <property type="entry name" value="G6P_DH_C"/>
</dbReference>
<comment type="caution">
    <text evidence="8">The sequence shown here is derived from an EMBL/GenBank/DDBJ whole genome shotgun (WGS) entry which is preliminary data.</text>
</comment>
<evidence type="ECO:0000259" key="6">
    <source>
        <dbReference type="Pfam" id="PF00479"/>
    </source>
</evidence>
<dbReference type="GO" id="GO:0004345">
    <property type="term" value="F:glucose-6-phosphate dehydrogenase activity"/>
    <property type="evidence" value="ECO:0007669"/>
    <property type="project" value="InterPro"/>
</dbReference>
<proteinExistence type="predicted"/>
<dbReference type="GO" id="GO:0050661">
    <property type="term" value="F:NADP binding"/>
    <property type="evidence" value="ECO:0007669"/>
    <property type="project" value="InterPro"/>
</dbReference>
<evidence type="ECO:0000256" key="5">
    <source>
        <dbReference type="ARBA" id="ARBA00023277"/>
    </source>
</evidence>
<sequence>MSNLPSANGRSAFGGNLSNSLNSSRNPLLFVLFGATGDLARLKILPALINLQRENKLARPIKLIATGRREMTPGQYFDYLAKVEPHPFKEDASILSPEYIQLEFDGQEGFANLWELLRQQPDAEIIFYMSVGSDVLDSCITRFQDPGALEFLKSRKIKLVAEKPFGHDLEQAMRFNKILTSMFGMDNVYRNDHYLFKNTVQALAEIKNSDPDVRDILNGEWINEVKLVVSEQVDLGTRAGYFEGVGMLRDWFQSHMLQMLAQFCADQKESDRPSGTGERNFIANLEIIPDSIIRAQYNGYVGADG</sequence>
<gene>
    <name evidence="8" type="ORF">KC640_03435</name>
</gene>
<dbReference type="SUPFAM" id="SSF51735">
    <property type="entry name" value="NAD(P)-binding Rossmann-fold domains"/>
    <property type="match status" value="1"/>
</dbReference>
<dbReference type="Proteomes" id="UP000760819">
    <property type="component" value="Unassembled WGS sequence"/>
</dbReference>
<dbReference type="PRINTS" id="PR00079">
    <property type="entry name" value="G6PDHDRGNASE"/>
</dbReference>
<dbReference type="PANTHER" id="PTHR23429">
    <property type="entry name" value="GLUCOSE-6-PHOSPHATE 1-DEHYDROGENASE G6PD"/>
    <property type="match status" value="1"/>
</dbReference>
<keyword evidence="4" id="KW-0560">Oxidoreductase</keyword>
<dbReference type="Gene3D" id="3.30.360.10">
    <property type="entry name" value="Dihydrodipicolinate Reductase, domain 2"/>
    <property type="match status" value="1"/>
</dbReference>